<accession>X6MTX9</accession>
<dbReference type="AlphaFoldDB" id="X6MTX9"/>
<gene>
    <name evidence="2" type="ORF">RFI_20755</name>
</gene>
<evidence type="ECO:0000313" key="2">
    <source>
        <dbReference type="EMBL" id="ETO16585.1"/>
    </source>
</evidence>
<keyword evidence="3" id="KW-1185">Reference proteome</keyword>
<feature type="compositionally biased region" description="Low complexity" evidence="1">
    <location>
        <begin position="166"/>
        <end position="179"/>
    </location>
</feature>
<feature type="compositionally biased region" description="Basic and acidic residues" evidence="1">
    <location>
        <begin position="149"/>
        <end position="165"/>
    </location>
</feature>
<feature type="compositionally biased region" description="Basic and acidic residues" evidence="1">
    <location>
        <begin position="29"/>
        <end position="54"/>
    </location>
</feature>
<evidence type="ECO:0000313" key="3">
    <source>
        <dbReference type="Proteomes" id="UP000023152"/>
    </source>
</evidence>
<feature type="compositionally biased region" description="Low complexity" evidence="1">
    <location>
        <begin position="226"/>
        <end position="236"/>
    </location>
</feature>
<evidence type="ECO:0000256" key="1">
    <source>
        <dbReference type="SAM" id="MobiDB-lite"/>
    </source>
</evidence>
<name>X6MTX9_RETFI</name>
<feature type="region of interest" description="Disordered" evidence="1">
    <location>
        <begin position="1"/>
        <end position="81"/>
    </location>
</feature>
<dbReference type="Proteomes" id="UP000023152">
    <property type="component" value="Unassembled WGS sequence"/>
</dbReference>
<reference evidence="2 3" key="1">
    <citation type="journal article" date="2013" name="Curr. Biol.">
        <title>The Genome of the Foraminiferan Reticulomyxa filosa.</title>
        <authorList>
            <person name="Glockner G."/>
            <person name="Hulsmann N."/>
            <person name="Schleicher M."/>
            <person name="Noegel A.A."/>
            <person name="Eichinger L."/>
            <person name="Gallinger C."/>
            <person name="Pawlowski J."/>
            <person name="Sierra R."/>
            <person name="Euteneuer U."/>
            <person name="Pillet L."/>
            <person name="Moustafa A."/>
            <person name="Platzer M."/>
            <person name="Groth M."/>
            <person name="Szafranski K."/>
            <person name="Schliwa M."/>
        </authorList>
    </citation>
    <scope>NUCLEOTIDE SEQUENCE [LARGE SCALE GENOMIC DNA]</scope>
</reference>
<feature type="compositionally biased region" description="Acidic residues" evidence="1">
    <location>
        <begin position="55"/>
        <end position="77"/>
    </location>
</feature>
<feature type="region of interest" description="Disordered" evidence="1">
    <location>
        <begin position="226"/>
        <end position="256"/>
    </location>
</feature>
<feature type="region of interest" description="Disordered" evidence="1">
    <location>
        <begin position="138"/>
        <end position="207"/>
    </location>
</feature>
<dbReference type="OMA" id="TSIICHV"/>
<organism evidence="2 3">
    <name type="scientific">Reticulomyxa filosa</name>
    <dbReference type="NCBI Taxonomy" id="46433"/>
    <lineage>
        <taxon>Eukaryota</taxon>
        <taxon>Sar</taxon>
        <taxon>Rhizaria</taxon>
        <taxon>Retaria</taxon>
        <taxon>Foraminifera</taxon>
        <taxon>Monothalamids</taxon>
        <taxon>Reticulomyxidae</taxon>
        <taxon>Reticulomyxa</taxon>
    </lineage>
</organism>
<protein>
    <submittedName>
        <fullName evidence="2">Peptidase C19 family protein</fullName>
    </submittedName>
</protein>
<dbReference type="EMBL" id="ASPP01018069">
    <property type="protein sequence ID" value="ETO16585.1"/>
    <property type="molecule type" value="Genomic_DNA"/>
</dbReference>
<comment type="caution">
    <text evidence="2">The sequence shown here is derived from an EMBL/GenBank/DDBJ whole genome shotgun (WGS) entry which is preliminary data.</text>
</comment>
<sequence length="344" mass="37886">MDLNISPKRSTTATTPKCEFEGADVEEVNSVKEVEEKDRKEEEETEKEKEKANDDNDDNGDNGDNGDVDNDDVDDAMSADKVDAVTVTSDDQTQPLNATDTQDAIETHSTASIPTHADQISADEKLFDQAKDTLEVHSEVSDTAVTAKSGDHDNNDGVDNDHHNNNDNNDNNNNNNDNNNDNDNDNDNNNDNNNNDGAHDTNASVITDTEINVVEDIHTTTYTTTDTYTNVDTSSNAADHHHHSPTINTQPESGVAYDESEIRSFLASRYKVDNDGDQYLHPGVLAETFLAHKTGWSVERVQSSINHIGKITSIICHVLGDSQLFSNITIKIVEPYFWHVSALV</sequence>
<proteinExistence type="predicted"/>